<dbReference type="PANTHER" id="PTHR31286:SF99">
    <property type="entry name" value="DUF4283 DOMAIN-CONTAINING PROTEIN"/>
    <property type="match status" value="1"/>
</dbReference>
<gene>
    <name evidence="3" type="ORF">OSB04_un000085</name>
</gene>
<feature type="region of interest" description="Disordered" evidence="1">
    <location>
        <begin position="1"/>
        <end position="34"/>
    </location>
</feature>
<organism evidence="3 4">
    <name type="scientific">Centaurea solstitialis</name>
    <name type="common">yellow star-thistle</name>
    <dbReference type="NCBI Taxonomy" id="347529"/>
    <lineage>
        <taxon>Eukaryota</taxon>
        <taxon>Viridiplantae</taxon>
        <taxon>Streptophyta</taxon>
        <taxon>Embryophyta</taxon>
        <taxon>Tracheophyta</taxon>
        <taxon>Spermatophyta</taxon>
        <taxon>Magnoliopsida</taxon>
        <taxon>eudicotyledons</taxon>
        <taxon>Gunneridae</taxon>
        <taxon>Pentapetalae</taxon>
        <taxon>asterids</taxon>
        <taxon>campanulids</taxon>
        <taxon>Asterales</taxon>
        <taxon>Asteraceae</taxon>
        <taxon>Carduoideae</taxon>
        <taxon>Cardueae</taxon>
        <taxon>Centaureinae</taxon>
        <taxon>Centaurea</taxon>
    </lineage>
</organism>
<sequence>MTVSESDSTDDMDIVHPARTSEEQGGVSTHVQMPDKGKATEVIERTSVFDRLSSDTVDGRLKFTEKEKRRNFADVVGGKNASVLEFFPLADKTQTQIRIPIELAKQAAKVYHSTLFGYFLGPRIPFPVVKRFACNAWAKFGFVDAMLNSNGGYFFKFNDAGGANQVLEQGHVFIQGVPFFLCPWDPSKGMTKPEHNSCPLWVKLTNIPLVAFNKEGISRIASALGVPKQMDACTASMCDKAWGRPAFAKVLIEVWAVGSLKRNLEIIVPSISGGDDVKATIGVEYLWEPAQCSHCLVFGHKISSCPKAIHTKPISKPVVKDGDGFQLVQKKQWRPKARSNGEGSSKDGECVSMEPPVVTMDLGGLFRKVRHLTRPILRSRLLIRPPPFQRWMLSLKMKWKCPMM</sequence>
<evidence type="ECO:0000259" key="2">
    <source>
        <dbReference type="Pfam" id="PF14111"/>
    </source>
</evidence>
<accession>A0AA38S5Q2</accession>
<evidence type="ECO:0000256" key="1">
    <source>
        <dbReference type="SAM" id="MobiDB-lite"/>
    </source>
</evidence>
<feature type="region of interest" description="Disordered" evidence="1">
    <location>
        <begin position="331"/>
        <end position="350"/>
    </location>
</feature>
<dbReference type="Pfam" id="PF14111">
    <property type="entry name" value="DUF4283"/>
    <property type="match status" value="1"/>
</dbReference>
<dbReference type="EMBL" id="JARYMX010000011">
    <property type="protein sequence ID" value="KAJ9536700.1"/>
    <property type="molecule type" value="Genomic_DNA"/>
</dbReference>
<name>A0AA38S5Q2_9ASTR</name>
<dbReference type="InterPro" id="IPR025558">
    <property type="entry name" value="DUF4283"/>
</dbReference>
<reference evidence="3" key="1">
    <citation type="submission" date="2023-03" db="EMBL/GenBank/DDBJ databases">
        <title>Chromosome-scale reference genome and RAD-based genetic map of yellow starthistle (Centaurea solstitialis) reveal putative structural variation and QTLs associated with invader traits.</title>
        <authorList>
            <person name="Reatini B."/>
            <person name="Cang F.A."/>
            <person name="Jiang Q."/>
            <person name="Mckibben M.T.W."/>
            <person name="Barker M.S."/>
            <person name="Rieseberg L.H."/>
            <person name="Dlugosch K.M."/>
        </authorList>
    </citation>
    <scope>NUCLEOTIDE SEQUENCE</scope>
    <source>
        <strain evidence="3">CAN-66</strain>
        <tissue evidence="3">Leaf</tissue>
    </source>
</reference>
<comment type="caution">
    <text evidence="3">The sequence shown here is derived from an EMBL/GenBank/DDBJ whole genome shotgun (WGS) entry which is preliminary data.</text>
</comment>
<dbReference type="PANTHER" id="PTHR31286">
    <property type="entry name" value="GLYCINE-RICH CELL WALL STRUCTURAL PROTEIN 1.8-LIKE"/>
    <property type="match status" value="1"/>
</dbReference>
<dbReference type="InterPro" id="IPR040256">
    <property type="entry name" value="At4g02000-like"/>
</dbReference>
<feature type="domain" description="DUF4283" evidence="2">
    <location>
        <begin position="113"/>
        <end position="190"/>
    </location>
</feature>
<protein>
    <recommendedName>
        <fullName evidence="2">DUF4283 domain-containing protein</fullName>
    </recommendedName>
</protein>
<proteinExistence type="predicted"/>
<keyword evidence="4" id="KW-1185">Reference proteome</keyword>
<feature type="compositionally biased region" description="Basic and acidic residues" evidence="1">
    <location>
        <begin position="13"/>
        <end position="22"/>
    </location>
</feature>
<evidence type="ECO:0000313" key="4">
    <source>
        <dbReference type="Proteomes" id="UP001172457"/>
    </source>
</evidence>
<dbReference type="AlphaFoldDB" id="A0AA38S5Q2"/>
<evidence type="ECO:0000313" key="3">
    <source>
        <dbReference type="EMBL" id="KAJ9536700.1"/>
    </source>
</evidence>
<dbReference type="Proteomes" id="UP001172457">
    <property type="component" value="Unassembled WGS sequence"/>
</dbReference>